<reference evidence="9" key="1">
    <citation type="journal article" date="2011" name="Stand. Genomic Sci.">
        <title>Genome sequence of the filamentous, gliding Thiothrix nivea neotype strain (JP2(T)).</title>
        <authorList>
            <person name="Lapidus A."/>
            <person name="Nolan M."/>
            <person name="Lucas S."/>
            <person name="Glavina Del Rio T."/>
            <person name="Tice H."/>
            <person name="Cheng J.F."/>
            <person name="Tapia R."/>
            <person name="Han C."/>
            <person name="Goodwin L."/>
            <person name="Pitluck S."/>
            <person name="Liolios K."/>
            <person name="Pagani I."/>
            <person name="Ivanova N."/>
            <person name="Huntemann M."/>
            <person name="Mavromatis K."/>
            <person name="Mikhailova N."/>
            <person name="Pati A."/>
            <person name="Chen A."/>
            <person name="Palaniappan K."/>
            <person name="Land M."/>
            <person name="Brambilla E.M."/>
            <person name="Rohde M."/>
            <person name="Abt B."/>
            <person name="Verbarg S."/>
            <person name="Goker M."/>
            <person name="Bristow J."/>
            <person name="Eisen J.A."/>
            <person name="Markowitz V."/>
            <person name="Hugenholtz P."/>
            <person name="Kyrpides N.C."/>
            <person name="Klenk H.P."/>
            <person name="Woyke T."/>
        </authorList>
    </citation>
    <scope>NUCLEOTIDE SEQUENCE [LARGE SCALE GENOMIC DNA]</scope>
    <source>
        <strain evidence="9">ATCC 35100 / DSM 5205 / JP2</strain>
    </source>
</reference>
<evidence type="ECO:0000256" key="5">
    <source>
        <dbReference type="PROSITE-ProRule" id="PRU01248"/>
    </source>
</evidence>
<dbReference type="PROSITE" id="PS51900">
    <property type="entry name" value="CB"/>
    <property type="match status" value="1"/>
</dbReference>
<evidence type="ECO:0000256" key="2">
    <source>
        <dbReference type="ARBA" id="ARBA00022908"/>
    </source>
</evidence>
<comment type="similarity">
    <text evidence="1">Belongs to the 'phage' integrase family.</text>
</comment>
<dbReference type="EMBL" id="JH651384">
    <property type="protein sequence ID" value="EIJ33547.1"/>
    <property type="molecule type" value="Genomic_DNA"/>
</dbReference>
<dbReference type="GO" id="GO:0006310">
    <property type="term" value="P:DNA recombination"/>
    <property type="evidence" value="ECO:0007669"/>
    <property type="project" value="UniProtKB-KW"/>
</dbReference>
<dbReference type="InterPro" id="IPR050808">
    <property type="entry name" value="Phage_Integrase"/>
</dbReference>
<dbReference type="OrthoDB" id="5391994at2"/>
<accession>A0A656HB21</accession>
<dbReference type="RefSeq" id="WP_002707498.1">
    <property type="nucleotide sequence ID" value="NZ_JH651384.1"/>
</dbReference>
<evidence type="ECO:0000313" key="8">
    <source>
        <dbReference type="EMBL" id="EIJ33547.1"/>
    </source>
</evidence>
<name>A0A656HB21_THINJ</name>
<protein>
    <submittedName>
        <fullName evidence="8">Integrase family protein</fullName>
    </submittedName>
</protein>
<dbReference type="InterPro" id="IPR011010">
    <property type="entry name" value="DNA_brk_join_enz"/>
</dbReference>
<dbReference type="Proteomes" id="UP000005317">
    <property type="component" value="Unassembled WGS sequence"/>
</dbReference>
<gene>
    <name evidence="8" type="ORF">Thini_0922</name>
</gene>
<dbReference type="InterPro" id="IPR025166">
    <property type="entry name" value="Integrase_DNA_bind_dom"/>
</dbReference>
<dbReference type="InterPro" id="IPR013762">
    <property type="entry name" value="Integrase-like_cat_sf"/>
</dbReference>
<dbReference type="GO" id="GO:0015074">
    <property type="term" value="P:DNA integration"/>
    <property type="evidence" value="ECO:0007669"/>
    <property type="project" value="UniProtKB-KW"/>
</dbReference>
<dbReference type="Pfam" id="PF22022">
    <property type="entry name" value="Phage_int_M"/>
    <property type="match status" value="1"/>
</dbReference>
<evidence type="ECO:0000259" key="6">
    <source>
        <dbReference type="PROSITE" id="PS51898"/>
    </source>
</evidence>
<feature type="domain" description="Core-binding (CB)" evidence="7">
    <location>
        <begin position="111"/>
        <end position="191"/>
    </location>
</feature>
<keyword evidence="4" id="KW-0233">DNA recombination</keyword>
<dbReference type="CDD" id="cd00801">
    <property type="entry name" value="INT_P4_C"/>
    <property type="match status" value="1"/>
</dbReference>
<dbReference type="GO" id="GO:0003677">
    <property type="term" value="F:DNA binding"/>
    <property type="evidence" value="ECO:0007669"/>
    <property type="project" value="UniProtKB-UniRule"/>
</dbReference>
<keyword evidence="9" id="KW-1185">Reference proteome</keyword>
<proteinExistence type="inferred from homology"/>
<dbReference type="PROSITE" id="PS51898">
    <property type="entry name" value="TYR_RECOMBINASE"/>
    <property type="match status" value="1"/>
</dbReference>
<dbReference type="AlphaFoldDB" id="A0A656HB21"/>
<evidence type="ECO:0000313" key="9">
    <source>
        <dbReference type="Proteomes" id="UP000005317"/>
    </source>
</evidence>
<dbReference type="PANTHER" id="PTHR30629">
    <property type="entry name" value="PROPHAGE INTEGRASE"/>
    <property type="match status" value="1"/>
</dbReference>
<sequence>MANTFTNHKGIKAASTDKAQTMFKDTECKGLYLRVYPTGRKAFIHRYWLKGKERLYTLGLPELTAKSTEREIAGALSKARALVAEQKAQAQDGIDPAIERNLKAHKVATMPTIEQFADTYINLYAKARKKSWETDRRYLARDVVPILGSLPLDKVGRGHVVALLDKKQEAGAMVARNRLISLLSKFFNYAIERGHITANPAAGIKRTKETSVERTLNDAEIRFLWEQTGDKTQLEPSTALAIRMVLITGQRPGEVAAMHESQLQGDVWRMEDTKNGLAHSVPLSPMALEIIGQARPHARNGVLFPNLKGEVMAGTIMPRAMKRMDWPDKPATPHDLRRTCLTGLGAMGFNRLVQDKVANHKDRTIGGVYDRYDYMAEKRQALEAWGRKLDAILNGHTGGNVVPFKIAG</sequence>
<dbReference type="Gene3D" id="1.10.150.130">
    <property type="match status" value="1"/>
</dbReference>
<dbReference type="SUPFAM" id="SSF56349">
    <property type="entry name" value="DNA breaking-rejoining enzymes"/>
    <property type="match status" value="1"/>
</dbReference>
<feature type="domain" description="Tyr recombinase" evidence="6">
    <location>
        <begin position="211"/>
        <end position="386"/>
    </location>
</feature>
<dbReference type="InterPro" id="IPR038488">
    <property type="entry name" value="Integrase_DNA-bd_sf"/>
</dbReference>
<dbReference type="InterPro" id="IPR044068">
    <property type="entry name" value="CB"/>
</dbReference>
<dbReference type="Pfam" id="PF13356">
    <property type="entry name" value="Arm-DNA-bind_3"/>
    <property type="match status" value="1"/>
</dbReference>
<evidence type="ECO:0000256" key="4">
    <source>
        <dbReference type="ARBA" id="ARBA00023172"/>
    </source>
</evidence>
<dbReference type="Gene3D" id="3.30.160.390">
    <property type="entry name" value="Integrase, DNA-binding domain"/>
    <property type="match status" value="1"/>
</dbReference>
<keyword evidence="3 5" id="KW-0238">DNA-binding</keyword>
<dbReference type="InterPro" id="IPR010998">
    <property type="entry name" value="Integrase_recombinase_N"/>
</dbReference>
<evidence type="ECO:0000256" key="3">
    <source>
        <dbReference type="ARBA" id="ARBA00023125"/>
    </source>
</evidence>
<dbReference type="Gene3D" id="1.10.443.10">
    <property type="entry name" value="Intergrase catalytic core"/>
    <property type="match status" value="1"/>
</dbReference>
<dbReference type="Pfam" id="PF00589">
    <property type="entry name" value="Phage_integrase"/>
    <property type="match status" value="1"/>
</dbReference>
<evidence type="ECO:0000256" key="1">
    <source>
        <dbReference type="ARBA" id="ARBA00008857"/>
    </source>
</evidence>
<dbReference type="PANTHER" id="PTHR30629:SF2">
    <property type="entry name" value="PROPHAGE INTEGRASE INTS-RELATED"/>
    <property type="match status" value="1"/>
</dbReference>
<keyword evidence="2" id="KW-0229">DNA integration</keyword>
<organism evidence="8 9">
    <name type="scientific">Thiothrix nivea (strain ATCC 35100 / DSM 5205 / JP2)</name>
    <dbReference type="NCBI Taxonomy" id="870187"/>
    <lineage>
        <taxon>Bacteria</taxon>
        <taxon>Pseudomonadati</taxon>
        <taxon>Pseudomonadota</taxon>
        <taxon>Gammaproteobacteria</taxon>
        <taxon>Thiotrichales</taxon>
        <taxon>Thiotrichaceae</taxon>
        <taxon>Thiothrix</taxon>
    </lineage>
</organism>
<dbReference type="InterPro" id="IPR053876">
    <property type="entry name" value="Phage_int_M"/>
</dbReference>
<evidence type="ECO:0000259" key="7">
    <source>
        <dbReference type="PROSITE" id="PS51900"/>
    </source>
</evidence>
<dbReference type="InterPro" id="IPR002104">
    <property type="entry name" value="Integrase_catalytic"/>
</dbReference>